<keyword evidence="3" id="KW-1185">Reference proteome</keyword>
<keyword evidence="2" id="KW-0732">Signal</keyword>
<dbReference type="KEGG" id="cvn:111115765"/>
<accession>A0A8B8C3P1</accession>
<protein>
    <submittedName>
        <fullName evidence="4">Multiple epidermal growth factor-like domains protein 10 isoform X1</fullName>
    </submittedName>
</protein>
<keyword evidence="1" id="KW-0472">Membrane</keyword>
<feature type="signal peptide" evidence="2">
    <location>
        <begin position="1"/>
        <end position="31"/>
    </location>
</feature>
<dbReference type="GeneID" id="111115765"/>
<evidence type="ECO:0000256" key="1">
    <source>
        <dbReference type="SAM" id="Phobius"/>
    </source>
</evidence>
<keyword evidence="1" id="KW-1133">Transmembrane helix</keyword>
<evidence type="ECO:0000256" key="2">
    <source>
        <dbReference type="SAM" id="SignalP"/>
    </source>
</evidence>
<sequence length="235" mass="26573">MYSSSINKITLAVSLFAQISALFMLTRISKGDTDNLTKFSTCKKCVSGFREIKGECRECIGFYGTNCGHPCVKGFFGEGCRSSCNCLAGQTCNQFVGCIPSDSCNLGDRREVDTPSGGDFNCLHWPLVVGLIGFQAIVLGLVGYWVRCRMKWRRNREIPGTETVGHFRRRITCKKTTEHQNMGRGEERHVDYDEHLLKRKNPNEEMEGVYNHIHFQKVPTVQNSSDEYGVIRKKP</sequence>
<dbReference type="Proteomes" id="UP000694844">
    <property type="component" value="Chromosome 9"/>
</dbReference>
<dbReference type="AlphaFoldDB" id="A0A8B8C3P1"/>
<dbReference type="Gene3D" id="2.170.300.10">
    <property type="entry name" value="Tie2 ligand-binding domain superfamily"/>
    <property type="match status" value="1"/>
</dbReference>
<organism evidence="3 4">
    <name type="scientific">Crassostrea virginica</name>
    <name type="common">Eastern oyster</name>
    <dbReference type="NCBI Taxonomy" id="6565"/>
    <lineage>
        <taxon>Eukaryota</taxon>
        <taxon>Metazoa</taxon>
        <taxon>Spiralia</taxon>
        <taxon>Lophotrochozoa</taxon>
        <taxon>Mollusca</taxon>
        <taxon>Bivalvia</taxon>
        <taxon>Autobranchia</taxon>
        <taxon>Pteriomorphia</taxon>
        <taxon>Ostreida</taxon>
        <taxon>Ostreoidea</taxon>
        <taxon>Ostreidae</taxon>
        <taxon>Crassostrea</taxon>
    </lineage>
</organism>
<feature type="chain" id="PRO_5034158283" evidence="2">
    <location>
        <begin position="32"/>
        <end position="235"/>
    </location>
</feature>
<reference evidence="4" key="1">
    <citation type="submission" date="2025-08" db="UniProtKB">
        <authorList>
            <consortium name="RefSeq"/>
        </authorList>
    </citation>
    <scope>IDENTIFICATION</scope>
    <source>
        <tissue evidence="4">Whole sample</tissue>
    </source>
</reference>
<proteinExistence type="predicted"/>
<feature type="transmembrane region" description="Helical" evidence="1">
    <location>
        <begin position="123"/>
        <end position="146"/>
    </location>
</feature>
<dbReference type="OrthoDB" id="6105671at2759"/>
<evidence type="ECO:0000313" key="3">
    <source>
        <dbReference type="Proteomes" id="UP000694844"/>
    </source>
</evidence>
<name>A0A8B8C3P1_CRAVI</name>
<keyword evidence="1" id="KW-0812">Transmembrane</keyword>
<evidence type="ECO:0000313" key="4">
    <source>
        <dbReference type="RefSeq" id="XP_022310313.1"/>
    </source>
</evidence>
<gene>
    <name evidence="4" type="primary">LOC111115765</name>
</gene>
<dbReference type="RefSeq" id="XP_022310313.1">
    <property type="nucleotide sequence ID" value="XM_022454605.1"/>
</dbReference>